<feature type="transmembrane region" description="Helical" evidence="6">
    <location>
        <begin position="38"/>
        <end position="60"/>
    </location>
</feature>
<feature type="transmembrane region" description="Helical" evidence="6">
    <location>
        <begin position="179"/>
        <end position="200"/>
    </location>
</feature>
<evidence type="ECO:0000256" key="6">
    <source>
        <dbReference type="SAM" id="Phobius"/>
    </source>
</evidence>
<dbReference type="RefSeq" id="WP_267677172.1">
    <property type="nucleotide sequence ID" value="NZ_CP113088.1"/>
</dbReference>
<evidence type="ECO:0000313" key="8">
    <source>
        <dbReference type="Proteomes" id="UP001164705"/>
    </source>
</evidence>
<dbReference type="InterPro" id="IPR050833">
    <property type="entry name" value="Poly_Biosynth_Transport"/>
</dbReference>
<feature type="transmembrane region" description="Helical" evidence="6">
    <location>
        <begin position="212"/>
        <end position="234"/>
    </location>
</feature>
<feature type="transmembrane region" description="Helical" evidence="6">
    <location>
        <begin position="299"/>
        <end position="318"/>
    </location>
</feature>
<organism evidence="7 8">
    <name type="scientific">Lacinutrix neustonica</name>
    <dbReference type="NCBI Taxonomy" id="2980107"/>
    <lineage>
        <taxon>Bacteria</taxon>
        <taxon>Pseudomonadati</taxon>
        <taxon>Bacteroidota</taxon>
        <taxon>Flavobacteriia</taxon>
        <taxon>Flavobacteriales</taxon>
        <taxon>Flavobacteriaceae</taxon>
        <taxon>Lacinutrix</taxon>
    </lineage>
</organism>
<feature type="transmembrane region" description="Helical" evidence="6">
    <location>
        <begin position="12"/>
        <end position="32"/>
    </location>
</feature>
<reference evidence="7" key="1">
    <citation type="submission" date="2022-11" db="EMBL/GenBank/DDBJ databases">
        <title>Lacinutrix neustonica HL-RS19T sp. nov., isolated from the surface microlayer sample of brackish Lake Shihwa.</title>
        <authorList>
            <person name="Choi J.Y."/>
            <person name="Hwang C.Y."/>
        </authorList>
    </citation>
    <scope>NUCLEOTIDE SEQUENCE</scope>
    <source>
        <strain evidence="7">HL-RS19</strain>
    </source>
</reference>
<accession>A0A9E8MX79</accession>
<dbReference type="InterPro" id="IPR002797">
    <property type="entry name" value="Polysacc_synth"/>
</dbReference>
<dbReference type="KEGG" id="lnu:N7U66_02425"/>
<keyword evidence="4 6" id="KW-1133">Transmembrane helix</keyword>
<dbReference type="PANTHER" id="PTHR30250">
    <property type="entry name" value="PST FAMILY PREDICTED COLANIC ACID TRANSPORTER"/>
    <property type="match status" value="1"/>
</dbReference>
<feature type="transmembrane region" description="Helical" evidence="6">
    <location>
        <begin position="360"/>
        <end position="382"/>
    </location>
</feature>
<proteinExistence type="predicted"/>
<dbReference type="Pfam" id="PF01943">
    <property type="entry name" value="Polysacc_synt"/>
    <property type="match status" value="1"/>
</dbReference>
<evidence type="ECO:0000256" key="3">
    <source>
        <dbReference type="ARBA" id="ARBA00022692"/>
    </source>
</evidence>
<feature type="transmembrane region" description="Helical" evidence="6">
    <location>
        <begin position="446"/>
        <end position="466"/>
    </location>
</feature>
<dbReference type="PANTHER" id="PTHR30250:SF11">
    <property type="entry name" value="O-ANTIGEN TRANSPORTER-RELATED"/>
    <property type="match status" value="1"/>
</dbReference>
<keyword evidence="2" id="KW-1003">Cell membrane</keyword>
<evidence type="ECO:0000256" key="5">
    <source>
        <dbReference type="ARBA" id="ARBA00023136"/>
    </source>
</evidence>
<feature type="transmembrane region" description="Helical" evidence="6">
    <location>
        <begin position="254"/>
        <end position="278"/>
    </location>
</feature>
<feature type="transmembrane region" description="Helical" evidence="6">
    <location>
        <begin position="80"/>
        <end position="102"/>
    </location>
</feature>
<evidence type="ECO:0000256" key="4">
    <source>
        <dbReference type="ARBA" id="ARBA00022989"/>
    </source>
</evidence>
<evidence type="ECO:0000256" key="1">
    <source>
        <dbReference type="ARBA" id="ARBA00004651"/>
    </source>
</evidence>
<gene>
    <name evidence="7" type="ORF">N7U66_02425</name>
</gene>
<dbReference type="AlphaFoldDB" id="A0A9E8MX79"/>
<comment type="subcellular location">
    <subcellularLocation>
        <location evidence="1">Cell membrane</location>
        <topology evidence="1">Multi-pass membrane protein</topology>
    </subcellularLocation>
</comment>
<keyword evidence="3 6" id="KW-0812">Transmembrane</keyword>
<keyword evidence="8" id="KW-1185">Reference proteome</keyword>
<protein>
    <submittedName>
        <fullName evidence="7">Polysaccharide biosynthesis C-terminal domain-containing protein</fullName>
    </submittedName>
</protein>
<feature type="transmembrane region" description="Helical" evidence="6">
    <location>
        <begin position="388"/>
        <end position="411"/>
    </location>
</feature>
<feature type="transmembrane region" description="Helical" evidence="6">
    <location>
        <begin position="122"/>
        <end position="140"/>
    </location>
</feature>
<sequence>MGIVIKQSIQNTVTTYIGFVIGAINTLFLYTHFLTKEYFGLVGFVLSTANIMMPLFMFGVSNTLVKFYTSYKTKNQQNGFLTLMLFLPLLMIISVGLFGTLGYEWISNWLARKNSIIKDYTWLIYVIAVAMAYFEIFFAWSKIHFKSAFGNIMKEVFHRVCVMILLISVYLKWLTVSQFVYSLGGVYVLRMLIMTIYAFSIRFPKVNFNFNFNVGSVLKYSFLIIIAGSVAMLMLDLDKSMLGLLVQIDNIASYNVAIFIVTVIAVPSRAMHQITYPLTAKLMNEKNFKDLSNLYKKSALNLLVVAGLLFILIIANIKELYTILPQDYSQGLYVVIITAIIKLLDNLSGNNNSIIFNSDYYRIILFFGLLIIMVAIVLNFIFIPKYNINGAATASFFALSLYGILKVWYVNKKFKMHPFSKKTGPTLLLIVCISLLFYFWDFNFDPIINIVFKSLIISIIYGVLVLRLKLSNDISDIISRIITHRINK</sequence>
<name>A0A9E8MX79_9FLAO</name>
<keyword evidence="5 6" id="KW-0472">Membrane</keyword>
<feature type="transmembrane region" description="Helical" evidence="6">
    <location>
        <begin position="156"/>
        <end position="173"/>
    </location>
</feature>
<dbReference type="Proteomes" id="UP001164705">
    <property type="component" value="Chromosome"/>
</dbReference>
<dbReference type="EMBL" id="CP113088">
    <property type="protein sequence ID" value="WAC02575.1"/>
    <property type="molecule type" value="Genomic_DNA"/>
</dbReference>
<feature type="transmembrane region" description="Helical" evidence="6">
    <location>
        <begin position="423"/>
        <end position="440"/>
    </location>
</feature>
<feature type="transmembrane region" description="Helical" evidence="6">
    <location>
        <begin position="330"/>
        <end position="348"/>
    </location>
</feature>
<evidence type="ECO:0000313" key="7">
    <source>
        <dbReference type="EMBL" id="WAC02575.1"/>
    </source>
</evidence>
<evidence type="ECO:0000256" key="2">
    <source>
        <dbReference type="ARBA" id="ARBA00022475"/>
    </source>
</evidence>
<dbReference type="GO" id="GO:0005886">
    <property type="term" value="C:plasma membrane"/>
    <property type="evidence" value="ECO:0007669"/>
    <property type="project" value="UniProtKB-SubCell"/>
</dbReference>